<sequence>MNTVLWVFLLCMPGYLITHTLDCADGGMDCDSGLGEGVKLRFLRQTNSDHERGAHQSQANLPGAFTAKGFPNTLIQADRSRRHLNRRPVPLRSRVGSYSLLNHKTQNSPLQVVRARRHAGVAADPAMPSRMTVKQRPRSVTRKKNTKVAVCS</sequence>
<protein>
    <submittedName>
        <fullName evidence="3">Uncharacterized protein si:dkey-12l12.1</fullName>
    </submittedName>
</protein>
<keyword evidence="1" id="KW-0732">Signal</keyword>
<dbReference type="KEGG" id="ipu:124626222"/>
<reference evidence="2" key="1">
    <citation type="journal article" date="2016" name="Nat. Commun.">
        <title>The channel catfish genome sequence provides insights into the evolution of scale formation in teleosts.</title>
        <authorList>
            <person name="Liu Z."/>
            <person name="Liu S."/>
            <person name="Yao J."/>
            <person name="Bao L."/>
            <person name="Zhang J."/>
            <person name="Li Y."/>
            <person name="Jiang C."/>
            <person name="Sun L."/>
            <person name="Wang R."/>
            <person name="Zhang Y."/>
            <person name="Zhou T."/>
            <person name="Zeng Q."/>
            <person name="Fu Q."/>
            <person name="Gao S."/>
            <person name="Li N."/>
            <person name="Koren S."/>
            <person name="Jiang Y."/>
            <person name="Zimin A."/>
            <person name="Xu P."/>
            <person name="Phillippy A.M."/>
            <person name="Geng X."/>
            <person name="Song L."/>
            <person name="Sun F."/>
            <person name="Li C."/>
            <person name="Wang X."/>
            <person name="Chen A."/>
            <person name="Jin Y."/>
            <person name="Yuan Z."/>
            <person name="Yang Y."/>
            <person name="Tan S."/>
            <person name="Peatman E."/>
            <person name="Lu J."/>
            <person name="Qin Z."/>
            <person name="Dunham R."/>
            <person name="Li Z."/>
            <person name="Sonstegard T."/>
            <person name="Feng J."/>
            <person name="Danzmann R.G."/>
            <person name="Schroeder S."/>
            <person name="Scheffler B."/>
            <person name="Duke M.V."/>
            <person name="Ballard L."/>
            <person name="Kucuktas H."/>
            <person name="Kaltenboeck L."/>
            <person name="Liu H."/>
            <person name="Armbruster J."/>
            <person name="Xie Y."/>
            <person name="Kirby M.L."/>
            <person name="Tian Y."/>
            <person name="Flanagan M.E."/>
            <person name="Mu W."/>
            <person name="Waldbieser G.C."/>
        </authorList>
    </citation>
    <scope>NUCLEOTIDE SEQUENCE [LARGE SCALE GENOMIC DNA]</scope>
    <source>
        <strain evidence="2">SDA103</strain>
    </source>
</reference>
<keyword evidence="2" id="KW-1185">Reference proteome</keyword>
<gene>
    <name evidence="3" type="primary">si:dkey-12l12.1</name>
</gene>
<dbReference type="GeneID" id="124626222"/>
<reference evidence="3" key="2">
    <citation type="submission" date="2025-08" db="UniProtKB">
        <authorList>
            <consortium name="RefSeq"/>
        </authorList>
    </citation>
    <scope>IDENTIFICATION</scope>
    <source>
        <tissue evidence="3">Blood</tissue>
    </source>
</reference>
<dbReference type="RefSeq" id="XP_047006146.1">
    <property type="nucleotide sequence ID" value="XM_047150190.2"/>
</dbReference>
<dbReference type="AlphaFoldDB" id="A0A979ENS0"/>
<accession>A0A979ENS0</accession>
<dbReference type="OrthoDB" id="8905635at2759"/>
<proteinExistence type="predicted"/>
<name>A0A979ENS0_ICTPU</name>
<evidence type="ECO:0000313" key="3">
    <source>
        <dbReference type="RefSeq" id="XP_047006146.1"/>
    </source>
</evidence>
<feature type="signal peptide" evidence="1">
    <location>
        <begin position="1"/>
        <end position="18"/>
    </location>
</feature>
<dbReference type="Proteomes" id="UP000221080">
    <property type="component" value="Chromosome 23"/>
</dbReference>
<feature type="chain" id="PRO_5037055315" evidence="1">
    <location>
        <begin position="19"/>
        <end position="152"/>
    </location>
</feature>
<evidence type="ECO:0000256" key="1">
    <source>
        <dbReference type="SAM" id="SignalP"/>
    </source>
</evidence>
<organism evidence="2 3">
    <name type="scientific">Ictalurus punctatus</name>
    <name type="common">Channel catfish</name>
    <name type="synonym">Silurus punctatus</name>
    <dbReference type="NCBI Taxonomy" id="7998"/>
    <lineage>
        <taxon>Eukaryota</taxon>
        <taxon>Metazoa</taxon>
        <taxon>Chordata</taxon>
        <taxon>Craniata</taxon>
        <taxon>Vertebrata</taxon>
        <taxon>Euteleostomi</taxon>
        <taxon>Actinopterygii</taxon>
        <taxon>Neopterygii</taxon>
        <taxon>Teleostei</taxon>
        <taxon>Ostariophysi</taxon>
        <taxon>Siluriformes</taxon>
        <taxon>Ictaluridae</taxon>
        <taxon>Ictalurus</taxon>
    </lineage>
</organism>
<evidence type="ECO:0000313" key="2">
    <source>
        <dbReference type="Proteomes" id="UP000221080"/>
    </source>
</evidence>